<dbReference type="GO" id="GO:0051539">
    <property type="term" value="F:4 iron, 4 sulfur cluster binding"/>
    <property type="evidence" value="ECO:0007669"/>
    <property type="project" value="UniProtKB-UniRule"/>
</dbReference>
<organism evidence="11 12">
    <name type="scientific">Romboutsia ilealis</name>
    <dbReference type="NCBI Taxonomy" id="1115758"/>
    <lineage>
        <taxon>Bacteria</taxon>
        <taxon>Bacillati</taxon>
        <taxon>Bacillota</taxon>
        <taxon>Clostridia</taxon>
        <taxon>Peptostreptococcales</taxon>
        <taxon>Peptostreptococcaceae</taxon>
        <taxon>Romboutsia</taxon>
    </lineage>
</organism>
<gene>
    <name evidence="11" type="ORF">CRIB_449</name>
</gene>
<dbReference type="InterPro" id="IPR013785">
    <property type="entry name" value="Aldolase_TIM"/>
</dbReference>
<keyword evidence="12" id="KW-1185">Reference proteome</keyword>
<dbReference type="SFLD" id="SFLDG01065">
    <property type="entry name" value="anaerobic_coproporphyrinogen-I"/>
    <property type="match status" value="1"/>
</dbReference>
<evidence type="ECO:0000256" key="4">
    <source>
        <dbReference type="ARBA" id="ARBA00022691"/>
    </source>
</evidence>
<dbReference type="Pfam" id="PF04055">
    <property type="entry name" value="Radical_SAM"/>
    <property type="match status" value="1"/>
</dbReference>
<feature type="domain" description="Radical SAM core" evidence="10">
    <location>
        <begin position="1"/>
        <end position="233"/>
    </location>
</feature>
<dbReference type="SMART" id="SM00729">
    <property type="entry name" value="Elp3"/>
    <property type="match status" value="1"/>
</dbReference>
<dbReference type="InterPro" id="IPR006638">
    <property type="entry name" value="Elp3/MiaA/NifB-like_rSAM"/>
</dbReference>
<dbReference type="AlphaFoldDB" id="A0A1V1I1D0"/>
<dbReference type="PANTHER" id="PTHR13932:SF5">
    <property type="entry name" value="RADICAL S-ADENOSYL METHIONINE DOMAIN-CONTAINING PROTEIN 1, MITOCHONDRIAL"/>
    <property type="match status" value="1"/>
</dbReference>
<name>A0A1V1I1D0_9FIRM</name>
<dbReference type="GO" id="GO:0005737">
    <property type="term" value="C:cytoplasm"/>
    <property type="evidence" value="ECO:0007669"/>
    <property type="project" value="UniProtKB-SubCell"/>
</dbReference>
<protein>
    <recommendedName>
        <fullName evidence="2 9">Heme chaperone HemW</fullName>
    </recommendedName>
</protein>
<keyword evidence="3 9" id="KW-0349">Heme</keyword>
<dbReference type="CDD" id="cd01335">
    <property type="entry name" value="Radical_SAM"/>
    <property type="match status" value="1"/>
</dbReference>
<dbReference type="Gene3D" id="3.20.20.70">
    <property type="entry name" value="Aldolase class I"/>
    <property type="match status" value="1"/>
</dbReference>
<dbReference type="InterPro" id="IPR034505">
    <property type="entry name" value="Coproporphyrinogen-III_oxidase"/>
</dbReference>
<dbReference type="GeneID" id="82204636"/>
<reference evidence="11 12" key="1">
    <citation type="submission" date="2014-04" db="EMBL/GenBank/DDBJ databases">
        <authorList>
            <person name="Hornung B.V."/>
        </authorList>
    </citation>
    <scope>NUCLEOTIDE SEQUENCE [LARGE SCALE GENOMIC DNA]</scope>
    <source>
        <strain evidence="11 12">CRIB</strain>
    </source>
</reference>
<dbReference type="PROSITE" id="PS51918">
    <property type="entry name" value="RADICAL_SAM"/>
    <property type="match status" value="1"/>
</dbReference>
<evidence type="ECO:0000256" key="1">
    <source>
        <dbReference type="ARBA" id="ARBA00006100"/>
    </source>
</evidence>
<keyword evidence="4 9" id="KW-0949">S-adenosyl-L-methionine</keyword>
<dbReference type="InterPro" id="IPR058240">
    <property type="entry name" value="rSAM_sf"/>
</dbReference>
<evidence type="ECO:0000256" key="2">
    <source>
        <dbReference type="ARBA" id="ARBA00017228"/>
    </source>
</evidence>
<dbReference type="PANTHER" id="PTHR13932">
    <property type="entry name" value="COPROPORPHYRINIGEN III OXIDASE"/>
    <property type="match status" value="1"/>
</dbReference>
<dbReference type="InterPro" id="IPR007197">
    <property type="entry name" value="rSAM"/>
</dbReference>
<keyword evidence="9" id="KW-0963">Cytoplasm</keyword>
<keyword evidence="8 9" id="KW-0143">Chaperone</keyword>
<sequence>MLGLYIHVPFCAQKCNYCDFNSYKIEEKNQKTDYLISIRKEMELYKEEFKNKEFTSVFLGGGTPSILTPEELTTLMENIYSNFNIGKDAEITMECNPGTLDKAKLKAIKSLGINRLSMGLQVTQDHHLKYIGRIHTYEQFEKNYKDAIEVGINNINVDLMYSLPNQSFDEWKETLNKIINLNPSHISAYSLILEEGTKFYDMYLNKEFELNDEEVDINIYNYTIDTLYKNGYHQYEISNYAKEGYECKHNIVYWKCDNYLGLGPGASGYINNYRYSNICDIKGYNKCLEYDKRPIEEKNILSKKDEMEEFIFMGLRMNKGINLDEFYKRFNIDFKHRYNNILDKLKNLNLIIEQNNNIILTQRGREISNTVFVEFID</sequence>
<keyword evidence="5 9" id="KW-0479">Metal-binding</keyword>
<comment type="similarity">
    <text evidence="1">Belongs to the anaerobic coproporphyrinogen-III oxidase family. HemW subfamily.</text>
</comment>
<dbReference type="InterPro" id="IPR004559">
    <property type="entry name" value="HemW-like"/>
</dbReference>
<dbReference type="GO" id="GO:0004109">
    <property type="term" value="F:coproporphyrinogen oxidase activity"/>
    <property type="evidence" value="ECO:0007669"/>
    <property type="project" value="InterPro"/>
</dbReference>
<dbReference type="KEGG" id="ril:CRIB_449"/>
<evidence type="ECO:0000313" key="11">
    <source>
        <dbReference type="EMBL" id="CED93204.1"/>
    </source>
</evidence>
<evidence type="ECO:0000259" key="10">
    <source>
        <dbReference type="PROSITE" id="PS51918"/>
    </source>
</evidence>
<dbReference type="EMBL" id="LN555523">
    <property type="protein sequence ID" value="CED93204.1"/>
    <property type="molecule type" value="Genomic_DNA"/>
</dbReference>
<keyword evidence="7 9" id="KW-0411">Iron-sulfur</keyword>
<evidence type="ECO:0000256" key="8">
    <source>
        <dbReference type="ARBA" id="ARBA00023186"/>
    </source>
</evidence>
<evidence type="ECO:0000313" key="12">
    <source>
        <dbReference type="Proteomes" id="UP000245622"/>
    </source>
</evidence>
<evidence type="ECO:0000256" key="9">
    <source>
        <dbReference type="RuleBase" id="RU364116"/>
    </source>
</evidence>
<dbReference type="GO" id="GO:0006779">
    <property type="term" value="P:porphyrin-containing compound biosynthetic process"/>
    <property type="evidence" value="ECO:0007669"/>
    <property type="project" value="InterPro"/>
</dbReference>
<evidence type="ECO:0000256" key="6">
    <source>
        <dbReference type="ARBA" id="ARBA00023004"/>
    </source>
</evidence>
<dbReference type="SFLD" id="SFLDG01082">
    <property type="entry name" value="B12-binding_domain_containing"/>
    <property type="match status" value="1"/>
</dbReference>
<dbReference type="Pfam" id="PF06969">
    <property type="entry name" value="HemN_C"/>
    <property type="match status" value="1"/>
</dbReference>
<keyword evidence="11" id="KW-0808">Transferase</keyword>
<dbReference type="SFLD" id="SFLDS00029">
    <property type="entry name" value="Radical_SAM"/>
    <property type="match status" value="1"/>
</dbReference>
<keyword evidence="9" id="KW-0004">4Fe-4S</keyword>
<accession>A0A1V1I1D0</accession>
<evidence type="ECO:0000256" key="3">
    <source>
        <dbReference type="ARBA" id="ARBA00022617"/>
    </source>
</evidence>
<proteinExistence type="inferred from homology"/>
<dbReference type="SFLD" id="SFLDF00288">
    <property type="entry name" value="HemN-like__clustered_with_nucl"/>
    <property type="match status" value="1"/>
</dbReference>
<evidence type="ECO:0000256" key="5">
    <source>
        <dbReference type="ARBA" id="ARBA00022723"/>
    </source>
</evidence>
<dbReference type="InterPro" id="IPR010723">
    <property type="entry name" value="HemN_C"/>
</dbReference>
<comment type="subcellular location">
    <subcellularLocation>
        <location evidence="9">Cytoplasm</location>
    </subcellularLocation>
</comment>
<dbReference type="SUPFAM" id="SSF102114">
    <property type="entry name" value="Radical SAM enzymes"/>
    <property type="match status" value="1"/>
</dbReference>
<dbReference type="SFLD" id="SFLDF00562">
    <property type="entry name" value="HemN-like__clustered_with_heat"/>
    <property type="match status" value="1"/>
</dbReference>
<dbReference type="NCBIfam" id="TIGR00539">
    <property type="entry name" value="hemN_rel"/>
    <property type="match status" value="1"/>
</dbReference>
<dbReference type="GO" id="GO:0016740">
    <property type="term" value="F:transferase activity"/>
    <property type="evidence" value="ECO:0007669"/>
    <property type="project" value="UniProtKB-KW"/>
</dbReference>
<comment type="function">
    <text evidence="9">Probably acts as a heme chaperone, transferring heme to an unknown acceptor. Binds one molecule of heme per monomer, possibly covalently. Binds 1 [4Fe-4S] cluster. The cluster is coordinated with 3 cysteines and an exchangeable S-adenosyl-L-methionine.</text>
</comment>
<keyword evidence="6 9" id="KW-0408">Iron</keyword>
<dbReference type="Proteomes" id="UP000245622">
    <property type="component" value="Chromosome 1"/>
</dbReference>
<evidence type="ECO:0000256" key="7">
    <source>
        <dbReference type="ARBA" id="ARBA00023014"/>
    </source>
</evidence>
<dbReference type="GO" id="GO:0046872">
    <property type="term" value="F:metal ion binding"/>
    <property type="evidence" value="ECO:0007669"/>
    <property type="project" value="UniProtKB-UniRule"/>
</dbReference>
<dbReference type="RefSeq" id="WP_180702942.1">
    <property type="nucleotide sequence ID" value="NZ_LN555523.1"/>
</dbReference>